<dbReference type="EMBL" id="VSSQ01020365">
    <property type="protein sequence ID" value="MPM65160.1"/>
    <property type="molecule type" value="Genomic_DNA"/>
</dbReference>
<gene>
    <name evidence="1" type="ORF">SDC9_112052</name>
</gene>
<comment type="caution">
    <text evidence="1">The sequence shown here is derived from an EMBL/GenBank/DDBJ whole genome shotgun (WGS) entry which is preliminary data.</text>
</comment>
<proteinExistence type="predicted"/>
<protein>
    <submittedName>
        <fullName evidence="1">Uncharacterized protein</fullName>
    </submittedName>
</protein>
<sequence length="90" mass="10469">MRSISRIRIAPHTASHKEIFSRLLSCRTQIIVGTKRIQMTIIHTPEVINQSPHQVDVAIQFVAQCHHRERRTIAVFFQQLFTLVQQALIQ</sequence>
<dbReference type="AlphaFoldDB" id="A0A645BI65"/>
<evidence type="ECO:0000313" key="1">
    <source>
        <dbReference type="EMBL" id="MPM65160.1"/>
    </source>
</evidence>
<reference evidence="1" key="1">
    <citation type="submission" date="2019-08" db="EMBL/GenBank/DDBJ databases">
        <authorList>
            <person name="Kucharzyk K."/>
            <person name="Murdoch R.W."/>
            <person name="Higgins S."/>
            <person name="Loffler F."/>
        </authorList>
    </citation>
    <scope>NUCLEOTIDE SEQUENCE</scope>
</reference>
<accession>A0A645BI65</accession>
<name>A0A645BI65_9ZZZZ</name>
<organism evidence="1">
    <name type="scientific">bioreactor metagenome</name>
    <dbReference type="NCBI Taxonomy" id="1076179"/>
    <lineage>
        <taxon>unclassified sequences</taxon>
        <taxon>metagenomes</taxon>
        <taxon>ecological metagenomes</taxon>
    </lineage>
</organism>